<dbReference type="OMA" id="APKFALY"/>
<accession>T1KQ52</accession>
<evidence type="ECO:0000313" key="3">
    <source>
        <dbReference type="EnsemblMetazoa" id="tetur17g02880.1"/>
    </source>
</evidence>
<feature type="domain" description="Peptidase M16 C-terminal" evidence="2">
    <location>
        <begin position="204"/>
        <end position="379"/>
    </location>
</feature>
<dbReference type="Gene3D" id="3.30.830.10">
    <property type="entry name" value="Metalloenzyme, LuxS/M16 peptidase-like"/>
    <property type="match status" value="2"/>
</dbReference>
<proteinExistence type="predicted"/>
<dbReference type="EnsemblMetazoa" id="tetur17g02880.1">
    <property type="protein sequence ID" value="tetur17g02880.1"/>
    <property type="gene ID" value="tetur17g02880"/>
</dbReference>
<dbReference type="Pfam" id="PF05193">
    <property type="entry name" value="Peptidase_M16_C"/>
    <property type="match status" value="1"/>
</dbReference>
<dbReference type="AlphaFoldDB" id="T1KQ52"/>
<keyword evidence="4" id="KW-1185">Reference proteome</keyword>
<reference evidence="4" key="1">
    <citation type="submission" date="2011-08" db="EMBL/GenBank/DDBJ databases">
        <authorList>
            <person name="Rombauts S."/>
        </authorList>
    </citation>
    <scope>NUCLEOTIDE SEQUENCE</scope>
    <source>
        <strain evidence="4">London</strain>
    </source>
</reference>
<dbReference type="InterPro" id="IPR011249">
    <property type="entry name" value="Metalloenz_LuxS/M16"/>
</dbReference>
<evidence type="ECO:0000313" key="4">
    <source>
        <dbReference type="Proteomes" id="UP000015104"/>
    </source>
</evidence>
<evidence type="ECO:0008006" key="5">
    <source>
        <dbReference type="Google" id="ProtNLM"/>
    </source>
</evidence>
<dbReference type="SUPFAM" id="SSF63411">
    <property type="entry name" value="LuxS/MPP-like metallohydrolase"/>
    <property type="match status" value="2"/>
</dbReference>
<sequence>MKGKLALSGLMKRSFAAQAQAARKSEPNHLAKGELKTKVLPNGMTVASLENLSPVSKIGVFVRAGPRFETSKEAGASHLIRYAAGMHTQNFTIFGITRNMEYSGASLTASSTRDDIIYQMNGLRESMKDNFKYLADTIARPAFKFWQLDDYKYRLEVEIERSKLDPQQVLLDEVHRIAFKGGLSNSLYASKEVIEHHDPEHLSEMLHHYHSRNFMNKRTTVIGIGVDQDRLLEHVEKTFGLPDLSGPELVKSKFIGGESRIIMDADRDQTFAVIGTEGVSAENLKDVATYTLLQAILATGVHTKKGVGASKLAQAAAKVAKAPFRVDGVNINYADTGLFGFAIACHASESGDIVKAVVAKMKETCKNLKEEDLQHAKNRVKGSFALSLEDQNNLLDHLGMILTNHNEVKSVDDMEKLVDGITLKDVSAAAAKIMKTKGTLVSVGNLDNMCYLDELTA</sequence>
<evidence type="ECO:0000259" key="2">
    <source>
        <dbReference type="Pfam" id="PF05193"/>
    </source>
</evidence>
<evidence type="ECO:0000259" key="1">
    <source>
        <dbReference type="Pfam" id="PF00675"/>
    </source>
</evidence>
<dbReference type="STRING" id="32264.T1KQ52"/>
<dbReference type="PANTHER" id="PTHR11851:SF226">
    <property type="entry name" value="CYTOCHROME B-C1 COMPLEX SUBUNIT 2, MITOCHONDRIAL"/>
    <property type="match status" value="1"/>
</dbReference>
<dbReference type="FunFam" id="3.30.830.10:FF:000039">
    <property type="entry name" value="Ubiquinol-cytochrome c reductase core subunit 2"/>
    <property type="match status" value="1"/>
</dbReference>
<dbReference type="OrthoDB" id="6369905at2759"/>
<dbReference type="HOGENOM" id="CLU_009902_0_0_1"/>
<dbReference type="GO" id="GO:0046872">
    <property type="term" value="F:metal ion binding"/>
    <property type="evidence" value="ECO:0007669"/>
    <property type="project" value="InterPro"/>
</dbReference>
<dbReference type="InterPro" id="IPR050361">
    <property type="entry name" value="MPP/UQCRC_Complex"/>
</dbReference>
<protein>
    <recommendedName>
        <fullName evidence="5">Peptidase M16 N-terminal domain-containing protein</fullName>
    </recommendedName>
</protein>
<gene>
    <name evidence="3" type="primary">107366259</name>
</gene>
<reference evidence="3" key="2">
    <citation type="submission" date="2015-06" db="UniProtKB">
        <authorList>
            <consortium name="EnsemblMetazoa"/>
        </authorList>
    </citation>
    <scope>IDENTIFICATION</scope>
</reference>
<name>T1KQ52_TETUR</name>
<dbReference type="GO" id="GO:0005739">
    <property type="term" value="C:mitochondrion"/>
    <property type="evidence" value="ECO:0007669"/>
    <property type="project" value="TreeGrafter"/>
</dbReference>
<dbReference type="InterPro" id="IPR007863">
    <property type="entry name" value="Peptidase_M16_C"/>
</dbReference>
<dbReference type="EMBL" id="CAEY01000346">
    <property type="status" value="NOT_ANNOTATED_CDS"/>
    <property type="molecule type" value="Genomic_DNA"/>
</dbReference>
<dbReference type="Proteomes" id="UP000015104">
    <property type="component" value="Unassembled WGS sequence"/>
</dbReference>
<feature type="domain" description="Peptidase M16 N-terminal" evidence="1">
    <location>
        <begin position="46"/>
        <end position="188"/>
    </location>
</feature>
<dbReference type="KEGG" id="tut:107366259"/>
<organism evidence="3 4">
    <name type="scientific">Tetranychus urticae</name>
    <name type="common">Two-spotted spider mite</name>
    <dbReference type="NCBI Taxonomy" id="32264"/>
    <lineage>
        <taxon>Eukaryota</taxon>
        <taxon>Metazoa</taxon>
        <taxon>Ecdysozoa</taxon>
        <taxon>Arthropoda</taxon>
        <taxon>Chelicerata</taxon>
        <taxon>Arachnida</taxon>
        <taxon>Acari</taxon>
        <taxon>Acariformes</taxon>
        <taxon>Trombidiformes</taxon>
        <taxon>Prostigmata</taxon>
        <taxon>Eleutherengona</taxon>
        <taxon>Raphignathae</taxon>
        <taxon>Tetranychoidea</taxon>
        <taxon>Tetranychidae</taxon>
        <taxon>Tetranychus</taxon>
    </lineage>
</organism>
<dbReference type="InterPro" id="IPR011765">
    <property type="entry name" value="Pept_M16_N"/>
</dbReference>
<dbReference type="Pfam" id="PF00675">
    <property type="entry name" value="Peptidase_M16"/>
    <property type="match status" value="1"/>
</dbReference>
<dbReference type="PANTHER" id="PTHR11851">
    <property type="entry name" value="METALLOPROTEASE"/>
    <property type="match status" value="1"/>
</dbReference>
<dbReference type="eggNOG" id="KOG2583">
    <property type="taxonomic scope" value="Eukaryota"/>
</dbReference>